<sequence>MTKTSPAKSKPNDAFIHPDTTIKNQLAVKPHPTLQEKKSAPEQRKLEVLPVTNTAKGPKKERKLIGLIAYGIYRSRSYYSTFERIFRRYNDYDDYLVKIYKDDDYVILTKFMQLDRPFDMVASAPPGSNVLIVNHKHFDGGEDLVDMISIQQLRAHTKKLWFENENAASILSLIQSWCDYPAKKLKLSLKLSFTFDGF</sequence>
<dbReference type="WBParaSite" id="GPUH_0000626901-mRNA-1">
    <property type="protein sequence ID" value="GPUH_0000626901-mRNA-1"/>
    <property type="gene ID" value="GPUH_0000626901"/>
</dbReference>
<gene>
    <name evidence="1" type="ORF">GPUH_LOCUS6261</name>
</gene>
<dbReference type="EMBL" id="UYRT01014485">
    <property type="protein sequence ID" value="VDK54036.1"/>
    <property type="molecule type" value="Genomic_DNA"/>
</dbReference>
<accession>A0A183DC20</accession>
<dbReference type="AlphaFoldDB" id="A0A183DC20"/>
<reference evidence="3" key="1">
    <citation type="submission" date="2016-06" db="UniProtKB">
        <authorList>
            <consortium name="WormBaseParasite"/>
        </authorList>
    </citation>
    <scope>IDENTIFICATION</scope>
</reference>
<keyword evidence="2" id="KW-1185">Reference proteome</keyword>
<protein>
    <submittedName>
        <fullName evidence="1 3">Uncharacterized protein</fullName>
    </submittedName>
</protein>
<dbReference type="OrthoDB" id="5884749at2759"/>
<organism evidence="3">
    <name type="scientific">Gongylonema pulchrum</name>
    <dbReference type="NCBI Taxonomy" id="637853"/>
    <lineage>
        <taxon>Eukaryota</taxon>
        <taxon>Metazoa</taxon>
        <taxon>Ecdysozoa</taxon>
        <taxon>Nematoda</taxon>
        <taxon>Chromadorea</taxon>
        <taxon>Rhabditida</taxon>
        <taxon>Spirurina</taxon>
        <taxon>Spiruromorpha</taxon>
        <taxon>Spiruroidea</taxon>
        <taxon>Gongylonematidae</taxon>
        <taxon>Gongylonema</taxon>
    </lineage>
</organism>
<reference evidence="1 2" key="2">
    <citation type="submission" date="2018-11" db="EMBL/GenBank/DDBJ databases">
        <authorList>
            <consortium name="Pathogen Informatics"/>
        </authorList>
    </citation>
    <scope>NUCLEOTIDE SEQUENCE [LARGE SCALE GENOMIC DNA]</scope>
</reference>
<evidence type="ECO:0000313" key="3">
    <source>
        <dbReference type="WBParaSite" id="GPUH_0000626901-mRNA-1"/>
    </source>
</evidence>
<evidence type="ECO:0000313" key="1">
    <source>
        <dbReference type="EMBL" id="VDK54036.1"/>
    </source>
</evidence>
<proteinExistence type="predicted"/>
<dbReference type="Proteomes" id="UP000271098">
    <property type="component" value="Unassembled WGS sequence"/>
</dbReference>
<evidence type="ECO:0000313" key="2">
    <source>
        <dbReference type="Proteomes" id="UP000271098"/>
    </source>
</evidence>
<name>A0A183DC20_9BILA</name>